<evidence type="ECO:0000313" key="3">
    <source>
        <dbReference type="EMBL" id="GAA4237098.1"/>
    </source>
</evidence>
<evidence type="ECO:0000259" key="2">
    <source>
        <dbReference type="PROSITE" id="PS50943"/>
    </source>
</evidence>
<name>A0ABP8CBI7_9ACTN</name>
<feature type="compositionally biased region" description="Polar residues" evidence="1">
    <location>
        <begin position="1"/>
        <end position="18"/>
    </location>
</feature>
<sequence>MTSVTQMNYVPLQSNDNKAPTKIASDARDAPMTAETGTHTRDPLIRTFGVVLRGYREAAGLSRRQLADALGCTSAWVEKMETGTKPSVQSAIDLDTYFKIPTKSFQEIAEDIERMGKRPAFPPGFPEFVARETKATSIYGFEAQVIPGLLQKERYARAIMDAGQTPDELDRLVAARIDRQAVFQRPRPPRMWFVIDESALHRPAEGREAMREQLTYLAHVMANISNVQVRILPFDSVTWAALDGSFKILEMPDGEKVAYLESPGSGQLVHSADRVEATSVRFHLVMGEALPAAASLDRVRRALEDYK</sequence>
<protein>
    <submittedName>
        <fullName evidence="3">Helix-turn-helix transcriptional regulator</fullName>
    </submittedName>
</protein>
<dbReference type="Proteomes" id="UP001501710">
    <property type="component" value="Unassembled WGS sequence"/>
</dbReference>
<dbReference type="SUPFAM" id="SSF47413">
    <property type="entry name" value="lambda repressor-like DNA-binding domains"/>
    <property type="match status" value="1"/>
</dbReference>
<dbReference type="SMART" id="SM00530">
    <property type="entry name" value="HTH_XRE"/>
    <property type="match status" value="1"/>
</dbReference>
<dbReference type="CDD" id="cd00093">
    <property type="entry name" value="HTH_XRE"/>
    <property type="match status" value="1"/>
</dbReference>
<feature type="domain" description="HTH cro/C1-type" evidence="2">
    <location>
        <begin position="52"/>
        <end position="105"/>
    </location>
</feature>
<dbReference type="InterPro" id="IPR010982">
    <property type="entry name" value="Lambda_DNA-bd_dom_sf"/>
</dbReference>
<organism evidence="3 4">
    <name type="scientific">Actinomadura meridiana</name>
    <dbReference type="NCBI Taxonomy" id="559626"/>
    <lineage>
        <taxon>Bacteria</taxon>
        <taxon>Bacillati</taxon>
        <taxon>Actinomycetota</taxon>
        <taxon>Actinomycetes</taxon>
        <taxon>Streptosporangiales</taxon>
        <taxon>Thermomonosporaceae</taxon>
        <taxon>Actinomadura</taxon>
    </lineage>
</organism>
<dbReference type="Pfam" id="PF19054">
    <property type="entry name" value="DUF5753"/>
    <property type="match status" value="1"/>
</dbReference>
<feature type="region of interest" description="Disordered" evidence="1">
    <location>
        <begin position="1"/>
        <end position="22"/>
    </location>
</feature>
<dbReference type="EMBL" id="BAABAS010000016">
    <property type="protein sequence ID" value="GAA4237098.1"/>
    <property type="molecule type" value="Genomic_DNA"/>
</dbReference>
<dbReference type="Pfam" id="PF13560">
    <property type="entry name" value="HTH_31"/>
    <property type="match status" value="1"/>
</dbReference>
<evidence type="ECO:0000313" key="4">
    <source>
        <dbReference type="Proteomes" id="UP001501710"/>
    </source>
</evidence>
<keyword evidence="4" id="KW-1185">Reference proteome</keyword>
<evidence type="ECO:0000256" key="1">
    <source>
        <dbReference type="SAM" id="MobiDB-lite"/>
    </source>
</evidence>
<dbReference type="PROSITE" id="PS50943">
    <property type="entry name" value="HTH_CROC1"/>
    <property type="match status" value="1"/>
</dbReference>
<dbReference type="RefSeq" id="WP_344900368.1">
    <property type="nucleotide sequence ID" value="NZ_BAABAS010000016.1"/>
</dbReference>
<reference evidence="4" key="1">
    <citation type="journal article" date="2019" name="Int. J. Syst. Evol. Microbiol.">
        <title>The Global Catalogue of Microorganisms (GCM) 10K type strain sequencing project: providing services to taxonomists for standard genome sequencing and annotation.</title>
        <authorList>
            <consortium name="The Broad Institute Genomics Platform"/>
            <consortium name="The Broad Institute Genome Sequencing Center for Infectious Disease"/>
            <person name="Wu L."/>
            <person name="Ma J."/>
        </authorList>
    </citation>
    <scope>NUCLEOTIDE SEQUENCE [LARGE SCALE GENOMIC DNA]</scope>
    <source>
        <strain evidence="4">JCM 17440</strain>
    </source>
</reference>
<gene>
    <name evidence="3" type="ORF">GCM10022254_48270</name>
</gene>
<proteinExistence type="predicted"/>
<dbReference type="Gene3D" id="1.10.260.40">
    <property type="entry name" value="lambda repressor-like DNA-binding domains"/>
    <property type="match status" value="1"/>
</dbReference>
<dbReference type="InterPro" id="IPR043917">
    <property type="entry name" value="DUF5753"/>
</dbReference>
<accession>A0ABP8CBI7</accession>
<comment type="caution">
    <text evidence="3">The sequence shown here is derived from an EMBL/GenBank/DDBJ whole genome shotgun (WGS) entry which is preliminary data.</text>
</comment>
<dbReference type="InterPro" id="IPR001387">
    <property type="entry name" value="Cro/C1-type_HTH"/>
</dbReference>